<proteinExistence type="inferred from homology"/>
<keyword evidence="4" id="KW-0052">Apoplast</keyword>
<dbReference type="InterPro" id="IPR044859">
    <property type="entry name" value="Allene_oxi_cyc_Dirigent"/>
</dbReference>
<organism evidence="5 6">
    <name type="scientific">Glycine soja</name>
    <name type="common">Wild soybean</name>
    <dbReference type="NCBI Taxonomy" id="3848"/>
    <lineage>
        <taxon>Eukaryota</taxon>
        <taxon>Viridiplantae</taxon>
        <taxon>Streptophyta</taxon>
        <taxon>Embryophyta</taxon>
        <taxon>Tracheophyta</taxon>
        <taxon>Spermatophyta</taxon>
        <taxon>Magnoliopsida</taxon>
        <taxon>eudicotyledons</taxon>
        <taxon>Gunneridae</taxon>
        <taxon>Pentapetalae</taxon>
        <taxon>rosids</taxon>
        <taxon>fabids</taxon>
        <taxon>Fabales</taxon>
        <taxon>Fabaceae</taxon>
        <taxon>Papilionoideae</taxon>
        <taxon>50 kb inversion clade</taxon>
        <taxon>NPAAA clade</taxon>
        <taxon>indigoferoid/millettioid clade</taxon>
        <taxon>Phaseoleae</taxon>
        <taxon>Glycine</taxon>
        <taxon>Glycine subgen. Soja</taxon>
    </lineage>
</organism>
<keyword evidence="4" id="KW-0732">Signal</keyword>
<evidence type="ECO:0000256" key="4">
    <source>
        <dbReference type="RuleBase" id="RU363099"/>
    </source>
</evidence>
<comment type="similarity">
    <text evidence="1 4">Belongs to the plant dirigent protein family.</text>
</comment>
<comment type="function">
    <text evidence="4">Dirigent proteins impart stereoselectivity on the phenoxy radical-coupling reaction, yielding optically active lignans from two molecules of coniferyl alcohol in the biosynthesis of lignans, flavonolignans, and alkaloids and thus plays a central role in plant secondary metabolism.</text>
</comment>
<feature type="signal peptide" evidence="4">
    <location>
        <begin position="1"/>
        <end position="18"/>
    </location>
</feature>
<comment type="subcellular location">
    <subcellularLocation>
        <location evidence="4">Secreted</location>
        <location evidence="4">Extracellular space</location>
        <location evidence="4">Apoplast</location>
    </subcellularLocation>
</comment>
<dbReference type="InterPro" id="IPR004265">
    <property type="entry name" value="Dirigent"/>
</dbReference>
<feature type="chain" id="PRO_5018813678" description="Dirigent protein" evidence="4">
    <location>
        <begin position="19"/>
        <end position="206"/>
    </location>
</feature>
<dbReference type="Gene3D" id="2.40.480.10">
    <property type="entry name" value="Allene oxide cyclase-like"/>
    <property type="match status" value="1"/>
</dbReference>
<comment type="caution">
    <text evidence="5">The sequence shown here is derived from an EMBL/GenBank/DDBJ whole genome shotgun (WGS) entry which is preliminary data.</text>
</comment>
<keyword evidence="6" id="KW-1185">Reference proteome</keyword>
<dbReference type="GO" id="GO:0009699">
    <property type="term" value="P:phenylpropanoid biosynthetic process"/>
    <property type="evidence" value="ECO:0007669"/>
    <property type="project" value="UniProtKB-ARBA"/>
</dbReference>
<evidence type="ECO:0000313" key="5">
    <source>
        <dbReference type="EMBL" id="RZC14094.1"/>
    </source>
</evidence>
<dbReference type="PANTHER" id="PTHR21495">
    <property type="entry name" value="NUCLEOPORIN-RELATED"/>
    <property type="match status" value="1"/>
</dbReference>
<dbReference type="EMBL" id="QZWG01000005">
    <property type="protein sequence ID" value="RZC14094.1"/>
    <property type="molecule type" value="Genomic_DNA"/>
</dbReference>
<sequence>MGLLLFFLHLLFYLSSVGEPREFRLAVQSQLLELAVSLATIAVILLAVLSPVSHNKSHSKPWLDLSLYIQQPQIATSNTHLVPREDAGAFIFRRVLTEGPEKTSRVVGRAQGFVIPTEQFQQSEFNVMYLSFDTPDCSGSLSVQALKDKQEFKVIGGTGSFAFARGVALFTKTHDYSQQSQVAAAATYHVKLQLEFPNHSTKLLKR</sequence>
<evidence type="ECO:0000256" key="2">
    <source>
        <dbReference type="ARBA" id="ARBA00011738"/>
    </source>
</evidence>
<dbReference type="Pfam" id="PF03018">
    <property type="entry name" value="Dirigent"/>
    <property type="match status" value="1"/>
</dbReference>
<evidence type="ECO:0000313" key="6">
    <source>
        <dbReference type="Proteomes" id="UP000289340"/>
    </source>
</evidence>
<evidence type="ECO:0000256" key="1">
    <source>
        <dbReference type="ARBA" id="ARBA00010746"/>
    </source>
</evidence>
<accession>A0A445KTE6</accession>
<dbReference type="GO" id="GO:0048046">
    <property type="term" value="C:apoplast"/>
    <property type="evidence" value="ECO:0007669"/>
    <property type="project" value="UniProtKB-SubCell"/>
</dbReference>
<reference evidence="5 6" key="1">
    <citation type="submission" date="2018-09" db="EMBL/GenBank/DDBJ databases">
        <title>A high-quality reference genome of wild soybean provides a powerful tool to mine soybean genomes.</title>
        <authorList>
            <person name="Xie M."/>
            <person name="Chung C.Y.L."/>
            <person name="Li M.-W."/>
            <person name="Wong F.-L."/>
            <person name="Chan T.-F."/>
            <person name="Lam H.-M."/>
        </authorList>
    </citation>
    <scope>NUCLEOTIDE SEQUENCE [LARGE SCALE GENOMIC DNA]</scope>
    <source>
        <strain evidence="6">cv. W05</strain>
        <tissue evidence="5">Hypocotyl of etiolated seedlings</tissue>
    </source>
</reference>
<dbReference type="AlphaFoldDB" id="A0A445KTE6"/>
<protein>
    <recommendedName>
        <fullName evidence="4">Dirigent protein</fullName>
    </recommendedName>
</protein>
<evidence type="ECO:0000256" key="3">
    <source>
        <dbReference type="ARBA" id="ARBA00022525"/>
    </source>
</evidence>
<gene>
    <name evidence="5" type="ORF">D0Y65_013235</name>
</gene>
<comment type="subunit">
    <text evidence="2 4">Homodimer.</text>
</comment>
<name>A0A445KTE6_GLYSO</name>
<dbReference type="Proteomes" id="UP000289340">
    <property type="component" value="Chromosome 5"/>
</dbReference>
<keyword evidence="3 4" id="KW-0964">Secreted</keyword>